<dbReference type="InterPro" id="IPR000719">
    <property type="entry name" value="Prot_kinase_dom"/>
</dbReference>
<protein>
    <recommendedName>
        <fullName evidence="8">Protein kinase domain-containing protein</fullName>
    </recommendedName>
</protein>
<dbReference type="Gene3D" id="1.10.10.60">
    <property type="entry name" value="Homeodomain-like"/>
    <property type="match status" value="2"/>
</dbReference>
<evidence type="ECO:0000313" key="6">
    <source>
        <dbReference type="EMBL" id="KAF9449297.1"/>
    </source>
</evidence>
<name>A0A9P5XDA0_9AGAR</name>
<dbReference type="EMBL" id="MU151135">
    <property type="protein sequence ID" value="KAF9449297.1"/>
    <property type="molecule type" value="Genomic_DNA"/>
</dbReference>
<feature type="domain" description="Myb-like" evidence="4">
    <location>
        <begin position="77"/>
        <end position="127"/>
    </location>
</feature>
<comment type="caution">
    <text evidence="6">The sequence shown here is derived from an EMBL/GenBank/DDBJ whole genome shotgun (WGS) entry which is preliminary data.</text>
</comment>
<feature type="compositionally biased region" description="Low complexity" evidence="2">
    <location>
        <begin position="436"/>
        <end position="458"/>
    </location>
</feature>
<proteinExistence type="predicted"/>
<dbReference type="PANTHER" id="PTHR46734">
    <property type="entry name" value="TELOMERIC REPEAT-BINDING FACTOR 1 TERF1"/>
    <property type="match status" value="1"/>
</dbReference>
<dbReference type="AlphaFoldDB" id="A0A9P5XDA0"/>
<dbReference type="InterPro" id="IPR009057">
    <property type="entry name" value="Homeodomain-like_sf"/>
</dbReference>
<feature type="compositionally biased region" description="Polar residues" evidence="2">
    <location>
        <begin position="528"/>
        <end position="537"/>
    </location>
</feature>
<accession>A0A9P5XDA0</accession>
<organism evidence="6 7">
    <name type="scientific">Macrolepiota fuliginosa MF-IS2</name>
    <dbReference type="NCBI Taxonomy" id="1400762"/>
    <lineage>
        <taxon>Eukaryota</taxon>
        <taxon>Fungi</taxon>
        <taxon>Dikarya</taxon>
        <taxon>Basidiomycota</taxon>
        <taxon>Agaricomycotina</taxon>
        <taxon>Agaricomycetes</taxon>
        <taxon>Agaricomycetidae</taxon>
        <taxon>Agaricales</taxon>
        <taxon>Agaricineae</taxon>
        <taxon>Agaricaceae</taxon>
        <taxon>Macrolepiota</taxon>
    </lineage>
</organism>
<dbReference type="PROSITE" id="PS50090">
    <property type="entry name" value="MYB_LIKE"/>
    <property type="match status" value="1"/>
</dbReference>
<dbReference type="SUPFAM" id="SSF46689">
    <property type="entry name" value="Homeodomain-like"/>
    <property type="match status" value="2"/>
</dbReference>
<dbReference type="PROSITE" id="PS51294">
    <property type="entry name" value="HTH_MYB"/>
    <property type="match status" value="1"/>
</dbReference>
<dbReference type="GO" id="GO:0005524">
    <property type="term" value="F:ATP binding"/>
    <property type="evidence" value="ECO:0007669"/>
    <property type="project" value="InterPro"/>
</dbReference>
<feature type="region of interest" description="Disordered" evidence="2">
    <location>
        <begin position="433"/>
        <end position="458"/>
    </location>
</feature>
<dbReference type="InterPro" id="IPR017930">
    <property type="entry name" value="Myb_dom"/>
</dbReference>
<feature type="region of interest" description="Disordered" evidence="2">
    <location>
        <begin position="527"/>
        <end position="565"/>
    </location>
</feature>
<dbReference type="InterPro" id="IPR011009">
    <property type="entry name" value="Kinase-like_dom_sf"/>
</dbReference>
<evidence type="ECO:0000259" key="4">
    <source>
        <dbReference type="PROSITE" id="PS50090"/>
    </source>
</evidence>
<feature type="region of interest" description="Disordered" evidence="2">
    <location>
        <begin position="695"/>
        <end position="727"/>
    </location>
</feature>
<gene>
    <name evidence="6" type="ORF">P691DRAFT_728189</name>
</gene>
<dbReference type="Proteomes" id="UP000807342">
    <property type="component" value="Unassembled WGS sequence"/>
</dbReference>
<feature type="domain" description="HTH myb-type" evidence="5">
    <location>
        <begin position="73"/>
        <end position="131"/>
    </location>
</feature>
<evidence type="ECO:0000256" key="2">
    <source>
        <dbReference type="SAM" id="MobiDB-lite"/>
    </source>
</evidence>
<dbReference type="PANTHER" id="PTHR46734:SF1">
    <property type="entry name" value="TELOMERIC REPEAT-BINDING FACTOR 1"/>
    <property type="match status" value="1"/>
</dbReference>
<sequence length="997" mass="109073">MAFPSADLSFTWPSPALEQRRVSLALPSSTPHAPWSFHDDTNIAGPSDHQWVDYQSAIEPKKPETDALDILPKKNLRKNWSPEETQMLIEGCNRHGIGNWKTILSDPTLKFDNRSPASLRNRFRTYFPDAYKKHYPNAQTDLSSKVRFTSLDGSPRFEKTLNKRRMPFTEEEDHALKAGYEKYGTVWATVVKDPIFQERNRRSTDLRDRFWNAFPELYQAAGYKPRKTKHQITGKIPGHVVTDDQPALSSLGATSPVRRVQRQMGQASQGTLLRGWTESMPQSMAWSESEDSSSLGEGSGVTSNAMMNIPEVPPFVDDPCAPMSADGMKNCNGLGLRLLSLPSDVESSFPRFTNDGDEMGMQLTQPEPFPYPSGEYPSSTFDNHPQQDTNPTTRYSDIDTPSNNSTHWYPAHGGPRIGHSAWGLQDWLSPNPRLGFSPTANTTTANANANESNASTSSSYSSYFSSTSPFAPYNPAPFHATQPFPHSTTTTTSVDVNNAVDNCANSYINYYSPHQHYGVVEGYDPPASSLSSNSGVDNASAPPAPSSIWSGDGTPGSQSLSAFGSSFGGDLSPEVSFGDVRSTFSEDEGGSGSVSGLACAGADADTGDGGPWSANRTTTHHTDYAGDVIFGAETAGAPDHYPPTQILDGYRCLGGDNQKIKHVFLQLLDTVEYCHSLGTDHQDLKPGNNFCSGDGLRTATSGDSSTQNASHMSLERQSNDLEPQGNDSPMHNDIWALGIVLLYLVTGRSPWKSTTADDPSFQTYLRSPTTYLPTILPISSEVNKILVGMLEVDHRRRTPVHEIRQAVQDVTTFYSDGVIFEASMARCPWDSGTDIDADPPEHVTPLFDGSQTFPETDQSSCAQAGTAASGAGACATEIRKIIVDKERRRLVLGLRGDEAQCIVDALNAVLRESSTILTAGERKRTLSTLGKLAKIASVFPRCYELKGIRYDSKPLEGGGFADIHKGEYKNQTICVKIIRIFKRNPRHPLVVSTLLEW</sequence>
<dbReference type="Gene3D" id="1.10.510.10">
    <property type="entry name" value="Transferase(Phosphotransferase) domain 1"/>
    <property type="match status" value="1"/>
</dbReference>
<evidence type="ECO:0000256" key="1">
    <source>
        <dbReference type="ARBA" id="ARBA00023242"/>
    </source>
</evidence>
<feature type="domain" description="Protein kinase" evidence="3">
    <location>
        <begin position="428"/>
        <end position="814"/>
    </location>
</feature>
<dbReference type="SUPFAM" id="SSF56112">
    <property type="entry name" value="Protein kinase-like (PK-like)"/>
    <property type="match status" value="1"/>
</dbReference>
<dbReference type="GO" id="GO:0004672">
    <property type="term" value="F:protein kinase activity"/>
    <property type="evidence" value="ECO:0007669"/>
    <property type="project" value="InterPro"/>
</dbReference>
<dbReference type="Pfam" id="PF00069">
    <property type="entry name" value="Pkinase"/>
    <property type="match status" value="1"/>
</dbReference>
<dbReference type="OrthoDB" id="608866at2759"/>
<feature type="compositionally biased region" description="Polar residues" evidence="2">
    <location>
        <begin position="698"/>
        <end position="711"/>
    </location>
</feature>
<dbReference type="InterPro" id="IPR001005">
    <property type="entry name" value="SANT/Myb"/>
</dbReference>
<evidence type="ECO:0008006" key="8">
    <source>
        <dbReference type="Google" id="ProtNLM"/>
    </source>
</evidence>
<evidence type="ECO:0000313" key="7">
    <source>
        <dbReference type="Proteomes" id="UP000807342"/>
    </source>
</evidence>
<reference evidence="6" key="1">
    <citation type="submission" date="2020-11" db="EMBL/GenBank/DDBJ databases">
        <authorList>
            <consortium name="DOE Joint Genome Institute"/>
            <person name="Ahrendt S."/>
            <person name="Riley R."/>
            <person name="Andreopoulos W."/>
            <person name="Labutti K."/>
            <person name="Pangilinan J."/>
            <person name="Ruiz-Duenas F.J."/>
            <person name="Barrasa J.M."/>
            <person name="Sanchez-Garcia M."/>
            <person name="Camarero S."/>
            <person name="Miyauchi S."/>
            <person name="Serrano A."/>
            <person name="Linde D."/>
            <person name="Babiker R."/>
            <person name="Drula E."/>
            <person name="Ayuso-Fernandez I."/>
            <person name="Pacheco R."/>
            <person name="Padilla G."/>
            <person name="Ferreira P."/>
            <person name="Barriuso J."/>
            <person name="Kellner H."/>
            <person name="Castanera R."/>
            <person name="Alfaro M."/>
            <person name="Ramirez L."/>
            <person name="Pisabarro A.G."/>
            <person name="Kuo A."/>
            <person name="Tritt A."/>
            <person name="Lipzen A."/>
            <person name="He G."/>
            <person name="Yan M."/>
            <person name="Ng V."/>
            <person name="Cullen D."/>
            <person name="Martin F."/>
            <person name="Rosso M.-N."/>
            <person name="Henrissat B."/>
            <person name="Hibbett D."/>
            <person name="Martinez A.T."/>
            <person name="Grigoriev I.V."/>
        </authorList>
    </citation>
    <scope>NUCLEOTIDE SEQUENCE</scope>
    <source>
        <strain evidence="6">MF-IS2</strain>
    </source>
</reference>
<dbReference type="CDD" id="cd11660">
    <property type="entry name" value="SANT_TRF"/>
    <property type="match status" value="2"/>
</dbReference>
<evidence type="ECO:0000259" key="3">
    <source>
        <dbReference type="PROSITE" id="PS50011"/>
    </source>
</evidence>
<dbReference type="Pfam" id="PF00249">
    <property type="entry name" value="Myb_DNA-binding"/>
    <property type="match status" value="1"/>
</dbReference>
<dbReference type="PROSITE" id="PS50011">
    <property type="entry name" value="PROTEIN_KINASE_DOM"/>
    <property type="match status" value="1"/>
</dbReference>
<feature type="compositionally biased region" description="Polar residues" evidence="2">
    <location>
        <begin position="555"/>
        <end position="564"/>
    </location>
</feature>
<keyword evidence="7" id="KW-1185">Reference proteome</keyword>
<dbReference type="SMART" id="SM00717">
    <property type="entry name" value="SANT"/>
    <property type="match status" value="2"/>
</dbReference>
<dbReference type="SMART" id="SM00220">
    <property type="entry name" value="S_TKc"/>
    <property type="match status" value="1"/>
</dbReference>
<feature type="compositionally biased region" description="Polar residues" evidence="2">
    <location>
        <begin position="376"/>
        <end position="405"/>
    </location>
</feature>
<keyword evidence="1" id="KW-0539">Nucleus</keyword>
<dbReference type="InterPro" id="IPR052450">
    <property type="entry name" value="TRBD-Containing_Protein"/>
</dbReference>
<feature type="region of interest" description="Disordered" evidence="2">
    <location>
        <begin position="353"/>
        <end position="405"/>
    </location>
</feature>
<feature type="region of interest" description="Disordered" evidence="2">
    <location>
        <begin position="282"/>
        <end position="304"/>
    </location>
</feature>
<evidence type="ECO:0000259" key="5">
    <source>
        <dbReference type="PROSITE" id="PS51294"/>
    </source>
</evidence>